<dbReference type="EMBL" id="CACTIH010009519">
    <property type="protein sequence ID" value="CAA3032048.1"/>
    <property type="molecule type" value="Genomic_DNA"/>
</dbReference>
<keyword evidence="4" id="KW-1185">Reference proteome</keyword>
<organism evidence="3 4">
    <name type="scientific">Olea europaea subsp. europaea</name>
    <dbReference type="NCBI Taxonomy" id="158383"/>
    <lineage>
        <taxon>Eukaryota</taxon>
        <taxon>Viridiplantae</taxon>
        <taxon>Streptophyta</taxon>
        <taxon>Embryophyta</taxon>
        <taxon>Tracheophyta</taxon>
        <taxon>Spermatophyta</taxon>
        <taxon>Magnoliopsida</taxon>
        <taxon>eudicotyledons</taxon>
        <taxon>Gunneridae</taxon>
        <taxon>Pentapetalae</taxon>
        <taxon>asterids</taxon>
        <taxon>lamiids</taxon>
        <taxon>Lamiales</taxon>
        <taxon>Oleaceae</taxon>
        <taxon>Oleeae</taxon>
        <taxon>Olea</taxon>
    </lineage>
</organism>
<dbReference type="InterPro" id="IPR008502">
    <property type="entry name" value="Prolamin-like"/>
</dbReference>
<evidence type="ECO:0000313" key="3">
    <source>
        <dbReference type="EMBL" id="CAA3032048.1"/>
    </source>
</evidence>
<protein>
    <recommendedName>
        <fullName evidence="2">Prolamin-like domain-containing protein</fullName>
    </recommendedName>
</protein>
<gene>
    <name evidence="3" type="ORF">OLEA9_A090809</name>
</gene>
<dbReference type="Pfam" id="PF05617">
    <property type="entry name" value="Prolamin_like"/>
    <property type="match status" value="1"/>
</dbReference>
<accession>A0A8S0VNK4</accession>
<name>A0A8S0VNK4_OLEEU</name>
<evidence type="ECO:0000256" key="1">
    <source>
        <dbReference type="ARBA" id="ARBA00022729"/>
    </source>
</evidence>
<dbReference type="AlphaFoldDB" id="A0A8S0VNK4"/>
<dbReference type="Gramene" id="OE9A090809T1">
    <property type="protein sequence ID" value="OE9A090809C1"/>
    <property type="gene ID" value="OE9A090809"/>
</dbReference>
<keyword evidence="1" id="KW-0732">Signal</keyword>
<evidence type="ECO:0000259" key="2">
    <source>
        <dbReference type="Pfam" id="PF05617"/>
    </source>
</evidence>
<reference evidence="3 4" key="1">
    <citation type="submission" date="2019-12" db="EMBL/GenBank/DDBJ databases">
        <authorList>
            <person name="Alioto T."/>
            <person name="Alioto T."/>
            <person name="Gomez Garrido J."/>
        </authorList>
    </citation>
    <scope>NUCLEOTIDE SEQUENCE [LARGE SCALE GENOMIC DNA]</scope>
</reference>
<dbReference type="OrthoDB" id="921350at2759"/>
<comment type="caution">
    <text evidence="3">The sequence shown here is derived from an EMBL/GenBank/DDBJ whole genome shotgun (WGS) entry which is preliminary data.</text>
</comment>
<evidence type="ECO:0000313" key="4">
    <source>
        <dbReference type="Proteomes" id="UP000594638"/>
    </source>
</evidence>
<sequence>MATSAMPRSIHVATAPNSQFSTVGALRDAVLMMEDFSPCLEALQYIKAGCKEEIFAALFGLPLDNACCKLVKQIAKICLPEGFPLIHAFLPVALENYIITSTPPTGI</sequence>
<feature type="domain" description="Prolamin-like" evidence="2">
    <location>
        <begin position="39"/>
        <end position="86"/>
    </location>
</feature>
<dbReference type="Proteomes" id="UP000594638">
    <property type="component" value="Unassembled WGS sequence"/>
</dbReference>
<proteinExistence type="predicted"/>